<keyword evidence="2" id="KW-1185">Reference proteome</keyword>
<feature type="non-terminal residue" evidence="1">
    <location>
        <position position="1"/>
    </location>
</feature>
<accession>A0A8J2K2K7</accession>
<evidence type="ECO:0000313" key="2">
    <source>
        <dbReference type="Proteomes" id="UP000708208"/>
    </source>
</evidence>
<reference evidence="1" key="1">
    <citation type="submission" date="2021-06" db="EMBL/GenBank/DDBJ databases">
        <authorList>
            <person name="Hodson N. C."/>
            <person name="Mongue J. A."/>
            <person name="Jaron S. K."/>
        </authorList>
    </citation>
    <scope>NUCLEOTIDE SEQUENCE</scope>
</reference>
<proteinExistence type="predicted"/>
<protein>
    <submittedName>
        <fullName evidence="1">Uncharacterized protein</fullName>
    </submittedName>
</protein>
<organism evidence="1 2">
    <name type="scientific">Allacma fusca</name>
    <dbReference type="NCBI Taxonomy" id="39272"/>
    <lineage>
        <taxon>Eukaryota</taxon>
        <taxon>Metazoa</taxon>
        <taxon>Ecdysozoa</taxon>
        <taxon>Arthropoda</taxon>
        <taxon>Hexapoda</taxon>
        <taxon>Collembola</taxon>
        <taxon>Symphypleona</taxon>
        <taxon>Sminthuridae</taxon>
        <taxon>Allacma</taxon>
    </lineage>
</organism>
<dbReference type="AlphaFoldDB" id="A0A8J2K2K7"/>
<evidence type="ECO:0000313" key="1">
    <source>
        <dbReference type="EMBL" id="CAG7728709.1"/>
    </source>
</evidence>
<name>A0A8J2K2K7_9HEXA</name>
<dbReference type="EMBL" id="CAJVCH010167174">
    <property type="protein sequence ID" value="CAG7728709.1"/>
    <property type="molecule type" value="Genomic_DNA"/>
</dbReference>
<comment type="caution">
    <text evidence="1">The sequence shown here is derived from an EMBL/GenBank/DDBJ whole genome shotgun (WGS) entry which is preliminary data.</text>
</comment>
<gene>
    <name evidence="1" type="ORF">AFUS01_LOCUS17470</name>
</gene>
<dbReference type="Proteomes" id="UP000708208">
    <property type="component" value="Unassembled WGS sequence"/>
</dbReference>
<sequence>CDDTVSSSVQSNDGARKLIEELPGPSKSFRSPLLSPINEDQNLFNFEETIVQPSSIETSFDGMANLFQVSKISRKIPPGYFCNDFWVCHRLNSLYQAQSGDVSLDAEIKSLFVETYNHRTMILYDHSFEVLMGLYPCVENTKLIELEATTRYSLEIIMKMKANAKALIKAVQEFYFYTNYPISMQIFFQILNPNGGFFQIFTNPCKFYSDQPESTDLFPYINILLQKKKITCVKLLTLNMSIDAPTIEDALLWQILYYNLFDQKYPESRKKEFLIIEAFVFGTKPTALPENLKLYVERLSDAVRDSCNGI</sequence>